<accession>V6T8I0</accession>
<dbReference type="VEuPathDB" id="GiardiaDB:DHA2_153838"/>
<dbReference type="InterPro" id="IPR013766">
    <property type="entry name" value="Thioredoxin_domain"/>
</dbReference>
<dbReference type="Gene3D" id="3.40.30.10">
    <property type="entry name" value="Glutaredoxin"/>
    <property type="match status" value="1"/>
</dbReference>
<dbReference type="PANTHER" id="PTHR46135:SF3">
    <property type="entry name" value="NME_NM23 FAMILY MEMBER 8"/>
    <property type="match status" value="1"/>
</dbReference>
<feature type="compositionally biased region" description="Polar residues" evidence="1">
    <location>
        <begin position="206"/>
        <end position="221"/>
    </location>
</feature>
<evidence type="ECO:0000313" key="4">
    <source>
        <dbReference type="Proteomes" id="UP000018320"/>
    </source>
</evidence>
<dbReference type="Proteomes" id="UP000018320">
    <property type="component" value="Unassembled WGS sequence"/>
</dbReference>
<dbReference type="VEuPathDB" id="GiardiaDB:QR46_3697"/>
<evidence type="ECO:0000313" key="3">
    <source>
        <dbReference type="EMBL" id="ESU35168.1"/>
    </source>
</evidence>
<comment type="caution">
    <text evidence="3">The sequence shown here is derived from an EMBL/GenBank/DDBJ whole genome shotgun (WGS) entry which is preliminary data.</text>
</comment>
<feature type="domain" description="Thioredoxin" evidence="2">
    <location>
        <begin position="23"/>
        <end position="99"/>
    </location>
</feature>
<gene>
    <name evidence="3" type="ORF">DHA2_153838</name>
</gene>
<reference evidence="4" key="1">
    <citation type="submission" date="2012-02" db="EMBL/GenBank/DDBJ databases">
        <title>Genome sequencing of Giardia lamblia Genotypes A2 and B isolates (DH and GS) and comparative analysis with the genomes of Genotypes A1 and E (WB and Pig).</title>
        <authorList>
            <person name="Adam R."/>
            <person name="Dahlstrom E."/>
            <person name="Martens C."/>
            <person name="Bruno D."/>
            <person name="Barbian K."/>
            <person name="Porcella S.F."/>
            <person name="Nash T."/>
        </authorList>
    </citation>
    <scope>NUCLEOTIDE SEQUENCE</scope>
    <source>
        <strain evidence="4">DH</strain>
    </source>
</reference>
<feature type="compositionally biased region" description="Basic and acidic residues" evidence="1">
    <location>
        <begin position="387"/>
        <end position="399"/>
    </location>
</feature>
<dbReference type="EMBL" id="AHGT01000096">
    <property type="protein sequence ID" value="ESU35168.1"/>
    <property type="molecule type" value="Genomic_DNA"/>
</dbReference>
<name>V6T8I0_GIAIN</name>
<feature type="compositionally biased region" description="Basic and acidic residues" evidence="1">
    <location>
        <begin position="275"/>
        <end position="331"/>
    </location>
</feature>
<feature type="compositionally biased region" description="Acidic residues" evidence="1">
    <location>
        <begin position="409"/>
        <end position="424"/>
    </location>
</feature>
<reference evidence="3 4" key="2">
    <citation type="journal article" date="2013" name="Genome Biol. Evol.">
        <title>Genome sequencing of Giardia lamblia genotypes A2 and B isolates (DH and GS) and comparative analysis with the genomes of genotypes A1 and E (WB and Pig).</title>
        <authorList>
            <person name="Adam R.D."/>
            <person name="Dahlstrom E.W."/>
            <person name="Martens C.A."/>
            <person name="Bruno D.P."/>
            <person name="Barbian K.D."/>
            <person name="Ricklefs S.M."/>
            <person name="Hernandez M.M."/>
            <person name="Narla N.P."/>
            <person name="Patel R.B."/>
            <person name="Porcella S.F."/>
            <person name="Nash T.E."/>
        </authorList>
    </citation>
    <scope>NUCLEOTIDE SEQUENCE [LARGE SCALE GENOMIC DNA]</scope>
    <source>
        <strain evidence="3 4">DH</strain>
    </source>
</reference>
<dbReference type="InterPro" id="IPR051766">
    <property type="entry name" value="TXND_domain-containing"/>
</dbReference>
<dbReference type="VEuPathDB" id="GiardiaDB:GL50803_0015460"/>
<dbReference type="AlphaFoldDB" id="V6T8I0"/>
<organism evidence="3 4">
    <name type="scientific">Giardia intestinalis</name>
    <name type="common">Giardia lamblia</name>
    <dbReference type="NCBI Taxonomy" id="5741"/>
    <lineage>
        <taxon>Eukaryota</taxon>
        <taxon>Metamonada</taxon>
        <taxon>Diplomonadida</taxon>
        <taxon>Hexamitidae</taxon>
        <taxon>Giardiinae</taxon>
        <taxon>Giardia</taxon>
    </lineage>
</organism>
<dbReference type="SUPFAM" id="SSF52833">
    <property type="entry name" value="Thioredoxin-like"/>
    <property type="match status" value="1"/>
</dbReference>
<sequence>MMQKQKKFQVDVEDPYTLQSELQFPGLVVLEIFAHWCDVCKSIDPIFRNHFVDLATRKLKFVRVQHAFVPWLRRYHGRCRPTFLFFVGGSLKEIVEGIDTPRLDTLIPQLAPENEVPLEKFVPEERFPELNTDEVYLQYIARVEELERERTIAIEAGTDADIDPRGEYNSLVKEFESKFQLPMSAYSPGSFSGEKPPPVVAKKSTESTTLQATESVMQQSTEEQKEVIPPEAEPDTSTVQPTQVELDDKPAEQAKDAEDVADSADANAEAEEEEQKPLSDVDEERLRTPESRNSTEDDQHRSAEKNEDGSALDHPDVEGHGDAVRLDREPLEEGQENSEGAFHYETGASTEDDQDQQQGLDSQRSYEHPAEETPVDQPGTEQGQPDAEQHQEEGTHETEGNTGLPEVDNPTEDVPENEGLEEKEEPARNIESAGTNGTTDVLDFAYTPENVDGDIVDLLETEEANQG</sequence>
<dbReference type="InterPro" id="IPR036249">
    <property type="entry name" value="Thioredoxin-like_sf"/>
</dbReference>
<feature type="compositionally biased region" description="Basic and acidic residues" evidence="1">
    <location>
        <begin position="246"/>
        <end position="258"/>
    </location>
</feature>
<dbReference type="PANTHER" id="PTHR46135">
    <property type="entry name" value="NME/NM23 FAMILY MEMBER 8"/>
    <property type="match status" value="1"/>
</dbReference>
<feature type="region of interest" description="Disordered" evidence="1">
    <location>
        <begin position="187"/>
        <end position="441"/>
    </location>
</feature>
<dbReference type="Pfam" id="PF00085">
    <property type="entry name" value="Thioredoxin"/>
    <property type="match status" value="1"/>
</dbReference>
<evidence type="ECO:0000256" key="1">
    <source>
        <dbReference type="SAM" id="MobiDB-lite"/>
    </source>
</evidence>
<evidence type="ECO:0000259" key="2">
    <source>
        <dbReference type="Pfam" id="PF00085"/>
    </source>
</evidence>
<protein>
    <submittedName>
        <fullName evidence="3">Putative thioredoxin family protein</fullName>
    </submittedName>
</protein>
<proteinExistence type="predicted"/>
<dbReference type="VEuPathDB" id="GiardiaDB:GL50581_2203"/>